<dbReference type="Gene3D" id="3.40.50.800">
    <property type="entry name" value="Anticodon-binding domain"/>
    <property type="match status" value="1"/>
</dbReference>
<organism evidence="4 5">
    <name type="scientific">Cardiosporidium cionae</name>
    <dbReference type="NCBI Taxonomy" id="476202"/>
    <lineage>
        <taxon>Eukaryota</taxon>
        <taxon>Sar</taxon>
        <taxon>Alveolata</taxon>
        <taxon>Apicomplexa</taxon>
        <taxon>Aconoidasida</taxon>
        <taxon>Nephromycida</taxon>
        <taxon>Cardiosporidium</taxon>
    </lineage>
</organism>
<accession>A0ABQ7J7A8</accession>
<dbReference type="PANTHER" id="PTHR43707:SF1">
    <property type="entry name" value="HISTIDINE--TRNA LIGASE, MITOCHONDRIAL-RELATED"/>
    <property type="match status" value="1"/>
</dbReference>
<dbReference type="Pfam" id="PF13393">
    <property type="entry name" value="tRNA-synt_His"/>
    <property type="match status" value="1"/>
</dbReference>
<dbReference type="EMBL" id="JADAQX010000592">
    <property type="protein sequence ID" value="KAF8819809.1"/>
    <property type="molecule type" value="Genomic_DNA"/>
</dbReference>
<sequence>IQLSDKDFEIRLSSRKLLEALFSKFKIPPSKWTSTFMIFDKWEKISVEERIPLLRSIGLEETHITSLMEYSYPIHTLETLKEILGDTHEALLPLRKFMDLSEVYGYHPWIKLHPFTVRGLSYYTGIVFEIFDRFSTHRAVCGGGRYDTYLTMPNGKFIPAVGVGMGDIVLMEILKERRKFPFTSFSHLQTIADFTLWASHAQYYSAGLSLATRIRNLGWRVWMSPMESPSAKTVFRRAHRQGCAAVLILSDAYFQKSKKIQIRRLMDGYQMECTEERLPQILSLLSLSSSTIKKEK</sequence>
<comment type="catalytic activity">
    <reaction evidence="2">
        <text>tRNA(His) + L-histidine + ATP = L-histidyl-tRNA(His) + AMP + diphosphate + H(+)</text>
        <dbReference type="Rhea" id="RHEA:17313"/>
        <dbReference type="Rhea" id="RHEA-COMP:9665"/>
        <dbReference type="Rhea" id="RHEA-COMP:9689"/>
        <dbReference type="ChEBI" id="CHEBI:15378"/>
        <dbReference type="ChEBI" id="CHEBI:30616"/>
        <dbReference type="ChEBI" id="CHEBI:33019"/>
        <dbReference type="ChEBI" id="CHEBI:57595"/>
        <dbReference type="ChEBI" id="CHEBI:78442"/>
        <dbReference type="ChEBI" id="CHEBI:78527"/>
        <dbReference type="ChEBI" id="CHEBI:456215"/>
        <dbReference type="EC" id="6.1.1.21"/>
    </reaction>
</comment>
<feature type="non-terminal residue" evidence="4">
    <location>
        <position position="1"/>
    </location>
</feature>
<proteinExistence type="predicted"/>
<dbReference type="Gene3D" id="3.30.930.10">
    <property type="entry name" value="Bira Bifunctional Protein, Domain 2"/>
    <property type="match status" value="1"/>
</dbReference>
<feature type="domain" description="Class II Histidinyl-tRNA synthetase (HisRS)-like catalytic core" evidence="3">
    <location>
        <begin position="6"/>
        <end position="163"/>
    </location>
</feature>
<comment type="caution">
    <text evidence="4">The sequence shown here is derived from an EMBL/GenBank/DDBJ whole genome shotgun (WGS) entry which is preliminary data.</text>
</comment>
<evidence type="ECO:0000259" key="3">
    <source>
        <dbReference type="Pfam" id="PF13393"/>
    </source>
</evidence>
<evidence type="ECO:0000256" key="2">
    <source>
        <dbReference type="ARBA" id="ARBA00047639"/>
    </source>
</evidence>
<dbReference type="InterPro" id="IPR045864">
    <property type="entry name" value="aa-tRNA-synth_II/BPL/LPL"/>
</dbReference>
<dbReference type="Proteomes" id="UP000823046">
    <property type="component" value="Unassembled WGS sequence"/>
</dbReference>
<dbReference type="PANTHER" id="PTHR43707">
    <property type="entry name" value="HISTIDYL-TRNA SYNTHETASE"/>
    <property type="match status" value="1"/>
</dbReference>
<name>A0ABQ7J7A8_9APIC</name>
<keyword evidence="5" id="KW-1185">Reference proteome</keyword>
<evidence type="ECO:0000313" key="4">
    <source>
        <dbReference type="EMBL" id="KAF8819809.1"/>
    </source>
</evidence>
<dbReference type="InterPro" id="IPR004516">
    <property type="entry name" value="HisRS/HisZ"/>
</dbReference>
<dbReference type="EC" id="6.1.1.21" evidence="1"/>
<protein>
    <recommendedName>
        <fullName evidence="1">histidine--tRNA ligase</fullName>
        <ecNumber evidence="1">6.1.1.21</ecNumber>
    </recommendedName>
</protein>
<dbReference type="InterPro" id="IPR036621">
    <property type="entry name" value="Anticodon-bd_dom_sf"/>
</dbReference>
<reference evidence="4 5" key="1">
    <citation type="journal article" date="2020" name="bioRxiv">
        <title>Metabolic contributions of an alphaproteobacterial endosymbiont in the apicomplexan Cardiosporidium cionae.</title>
        <authorList>
            <person name="Hunter E.S."/>
            <person name="Paight C.J."/>
            <person name="Lane C.E."/>
        </authorList>
    </citation>
    <scope>NUCLEOTIDE SEQUENCE [LARGE SCALE GENOMIC DNA]</scope>
    <source>
        <strain evidence="4">ESH_2018</strain>
    </source>
</reference>
<evidence type="ECO:0000313" key="5">
    <source>
        <dbReference type="Proteomes" id="UP000823046"/>
    </source>
</evidence>
<dbReference type="SUPFAM" id="SSF55681">
    <property type="entry name" value="Class II aaRS and biotin synthetases"/>
    <property type="match status" value="1"/>
</dbReference>
<gene>
    <name evidence="4" type="ORF">IE077_003961</name>
</gene>
<dbReference type="InterPro" id="IPR041715">
    <property type="entry name" value="HisRS-like_core"/>
</dbReference>
<evidence type="ECO:0000256" key="1">
    <source>
        <dbReference type="ARBA" id="ARBA00012815"/>
    </source>
</evidence>